<evidence type="ECO:0000256" key="2">
    <source>
        <dbReference type="ARBA" id="ARBA00022723"/>
    </source>
</evidence>
<keyword evidence="5 7" id="KW-0411">Iron-sulfur</keyword>
<evidence type="ECO:0000256" key="3">
    <source>
        <dbReference type="ARBA" id="ARBA00023002"/>
    </source>
</evidence>
<feature type="binding site" evidence="7">
    <location>
        <position position="305"/>
    </location>
    <ligand>
        <name>[4Fe-4S] cluster</name>
        <dbReference type="ChEBI" id="CHEBI:49883"/>
    </ligand>
</feature>
<dbReference type="NCBIfam" id="TIGR00612">
    <property type="entry name" value="ispG_gcpE"/>
    <property type="match status" value="1"/>
</dbReference>
<dbReference type="Pfam" id="PF26540">
    <property type="entry name" value="GcpE_C"/>
    <property type="match status" value="1"/>
</dbReference>
<dbReference type="GO" id="GO:0046429">
    <property type="term" value="F:4-hydroxy-3-methylbut-2-en-1-yl diphosphate synthase activity (ferredoxin)"/>
    <property type="evidence" value="ECO:0007669"/>
    <property type="project" value="UniProtKB-UniRule"/>
</dbReference>
<dbReference type="Gene3D" id="3.30.413.10">
    <property type="entry name" value="Sulfite Reductase Hemoprotein, domain 1"/>
    <property type="match status" value="1"/>
</dbReference>
<proteinExistence type="inferred from homology"/>
<evidence type="ECO:0000256" key="7">
    <source>
        <dbReference type="HAMAP-Rule" id="MF_00159"/>
    </source>
</evidence>
<feature type="binding site" evidence="7">
    <location>
        <position position="298"/>
    </location>
    <ligand>
        <name>[4Fe-4S] cluster</name>
        <dbReference type="ChEBI" id="CHEBI:49883"/>
    </ligand>
</feature>
<reference evidence="10" key="1">
    <citation type="journal article" date="2006" name="Nature">
        <title>Deciphering the evolution and metabolism of an anammox bacterium from a community genome.</title>
        <authorList>
            <person name="Strous M."/>
            <person name="Pelletier E."/>
            <person name="Mangenot S."/>
            <person name="Rattei T."/>
            <person name="Lehner A."/>
            <person name="Taylor M.W."/>
            <person name="Horn M."/>
            <person name="Daims H."/>
            <person name="Bartol-Mavel D."/>
            <person name="Wincker P."/>
            <person name="Barbe V."/>
            <person name="Fonknechten N."/>
            <person name="Vallenet D."/>
            <person name="Segurens B."/>
            <person name="Schenowitz-Truong C."/>
            <person name="Medigue C."/>
            <person name="Collingro A."/>
            <person name="Snel B."/>
            <person name="Dutilh B.E."/>
            <person name="OpDenCamp H.J.M."/>
            <person name="vanDerDrift C."/>
            <person name="Cirpus I."/>
            <person name="vanDePas-Schoonen K.T."/>
            <person name="Harhangi H.R."/>
            <person name="vanNiftrik L."/>
            <person name="Schmid M."/>
            <person name="Keltjens J."/>
            <person name="vanDeVossenberg J."/>
            <person name="Kartal B."/>
            <person name="Meier H."/>
            <person name="Frishman D."/>
            <person name="Huynen M.A."/>
            <person name="Mewes H."/>
            <person name="Weissenbach J."/>
            <person name="Jetten M.S.M."/>
            <person name="Wagner M."/>
            <person name="LePaslier D."/>
        </authorList>
    </citation>
    <scope>NUCLEOTIDE SEQUENCE</scope>
</reference>
<gene>
    <name evidence="10" type="primary">AarC</name>
    <name evidence="10" type="synonym">IspG</name>
    <name evidence="7 11" type="synonym">ispG</name>
    <name evidence="11" type="ORF">KsCSTR_09210</name>
    <name evidence="10" type="ORF">kustd1590</name>
</gene>
<reference evidence="10" key="2">
    <citation type="submission" date="2006-01" db="EMBL/GenBank/DDBJ databases">
        <authorList>
            <person name="Genoscope"/>
        </authorList>
    </citation>
    <scope>NUCLEOTIDE SEQUENCE</scope>
</reference>
<reference evidence="11 12" key="3">
    <citation type="submission" date="2020-02" db="EMBL/GenBank/DDBJ databases">
        <title>Newly sequenced genome of strain CSTR1 showed variability in Candidatus Kuenenia stuttgartiensis genomes.</title>
        <authorList>
            <person name="Ding C."/>
            <person name="Adrian L."/>
        </authorList>
    </citation>
    <scope>NUCLEOTIDE SEQUENCE [LARGE SCALE GENOMIC DNA]</scope>
    <source>
        <strain evidence="11 12">CSTR1</strain>
    </source>
</reference>
<evidence type="ECO:0000259" key="8">
    <source>
        <dbReference type="Pfam" id="PF04551"/>
    </source>
</evidence>
<dbReference type="Proteomes" id="UP000501926">
    <property type="component" value="Chromosome"/>
</dbReference>
<comment type="function">
    <text evidence="7">Converts 2C-methyl-D-erythritol 2,4-cyclodiphosphate (ME-2,4cPP) into 1-hydroxy-2-methyl-2-(E)-butenyl 4-diphosphate.</text>
</comment>
<dbReference type="RefSeq" id="WP_164994528.1">
    <property type="nucleotide sequence ID" value="NZ_CP049055.1"/>
</dbReference>
<protein>
    <recommendedName>
        <fullName evidence="7">4-hydroxy-3-methylbut-2-en-1-yl diphosphate synthase (flavodoxin)</fullName>
        <ecNumber evidence="7">1.17.7.3</ecNumber>
    </recommendedName>
    <alternativeName>
        <fullName evidence="7">1-hydroxy-2-methyl-2-(E)-butenyl 4-diphosphate synthase</fullName>
    </alternativeName>
</protein>
<comment type="cofactor">
    <cofactor evidence="7">
        <name>[4Fe-4S] cluster</name>
        <dbReference type="ChEBI" id="CHEBI:49883"/>
    </cofactor>
    <text evidence="7">Binds 1 [4Fe-4S] cluster.</text>
</comment>
<dbReference type="GO" id="GO:0005506">
    <property type="term" value="F:iron ion binding"/>
    <property type="evidence" value="ECO:0007669"/>
    <property type="project" value="InterPro"/>
</dbReference>
<dbReference type="SUPFAM" id="SSF56014">
    <property type="entry name" value="Nitrite and sulphite reductase 4Fe-4S domain-like"/>
    <property type="match status" value="1"/>
</dbReference>
<keyword evidence="6 7" id="KW-0414">Isoprene biosynthesis</keyword>
<comment type="similarity">
    <text evidence="7">Belongs to the IspG family.</text>
</comment>
<feature type="binding site" evidence="7">
    <location>
        <position position="266"/>
    </location>
    <ligand>
        <name>[4Fe-4S] cluster</name>
        <dbReference type="ChEBI" id="CHEBI:49883"/>
    </ligand>
</feature>
<evidence type="ECO:0000256" key="1">
    <source>
        <dbReference type="ARBA" id="ARBA00022485"/>
    </source>
</evidence>
<dbReference type="EMBL" id="CT573072">
    <property type="protein sequence ID" value="CAJ72335.1"/>
    <property type="molecule type" value="Genomic_DNA"/>
</dbReference>
<comment type="pathway">
    <text evidence="7">Isoprenoid biosynthesis; isopentenyl diphosphate biosynthesis via DXP pathway; isopentenyl diphosphate from 1-deoxy-D-xylulose 5-phosphate: step 5/6.</text>
</comment>
<dbReference type="SUPFAM" id="SSF51717">
    <property type="entry name" value="Dihydropteroate synthetase-like"/>
    <property type="match status" value="1"/>
</dbReference>
<dbReference type="EC" id="1.17.7.3" evidence="7"/>
<dbReference type="InterPro" id="IPR016425">
    <property type="entry name" value="IspG_bac"/>
</dbReference>
<keyword evidence="1 7" id="KW-0004">4Fe-4S</keyword>
<name>Q1PZ18_KUEST</name>
<dbReference type="InterPro" id="IPR045854">
    <property type="entry name" value="NO2/SO3_Rdtase_4Fe4S_sf"/>
</dbReference>
<evidence type="ECO:0000313" key="12">
    <source>
        <dbReference type="Proteomes" id="UP000501926"/>
    </source>
</evidence>
<feature type="binding site" evidence="7">
    <location>
        <position position="263"/>
    </location>
    <ligand>
        <name>[4Fe-4S] cluster</name>
        <dbReference type="ChEBI" id="CHEBI:49883"/>
    </ligand>
</feature>
<dbReference type="InterPro" id="IPR058579">
    <property type="entry name" value="IspG_C"/>
</dbReference>
<dbReference type="Gene3D" id="3.20.20.20">
    <property type="entry name" value="Dihydropteroate synthase-like"/>
    <property type="match status" value="1"/>
</dbReference>
<dbReference type="NCBIfam" id="NF001540">
    <property type="entry name" value="PRK00366.1"/>
    <property type="match status" value="1"/>
</dbReference>
<dbReference type="Pfam" id="PF04551">
    <property type="entry name" value="GcpE"/>
    <property type="match status" value="1"/>
</dbReference>
<comment type="catalytic activity">
    <reaction evidence="7">
        <text>(2E)-4-hydroxy-3-methylbut-2-enyl diphosphate + oxidized [flavodoxin] + H2O + 2 H(+) = 2-C-methyl-D-erythritol 2,4-cyclic diphosphate + reduced [flavodoxin]</text>
        <dbReference type="Rhea" id="RHEA:43604"/>
        <dbReference type="Rhea" id="RHEA-COMP:10622"/>
        <dbReference type="Rhea" id="RHEA-COMP:10623"/>
        <dbReference type="ChEBI" id="CHEBI:15377"/>
        <dbReference type="ChEBI" id="CHEBI:15378"/>
        <dbReference type="ChEBI" id="CHEBI:57618"/>
        <dbReference type="ChEBI" id="CHEBI:58210"/>
        <dbReference type="ChEBI" id="CHEBI:58483"/>
        <dbReference type="ChEBI" id="CHEBI:128753"/>
        <dbReference type="EC" id="1.17.7.3"/>
    </reaction>
</comment>
<keyword evidence="3 7" id="KW-0560">Oxidoreductase</keyword>
<evidence type="ECO:0000256" key="5">
    <source>
        <dbReference type="ARBA" id="ARBA00023014"/>
    </source>
</evidence>
<dbReference type="HAMAP" id="MF_00159">
    <property type="entry name" value="IspG"/>
    <property type="match status" value="1"/>
</dbReference>
<keyword evidence="2 7" id="KW-0479">Metal-binding</keyword>
<feature type="domain" description="IspG C-terminal" evidence="9">
    <location>
        <begin position="260"/>
        <end position="345"/>
    </location>
</feature>
<organism evidence="10">
    <name type="scientific">Kuenenia stuttgartiensis</name>
    <dbReference type="NCBI Taxonomy" id="174633"/>
    <lineage>
        <taxon>Bacteria</taxon>
        <taxon>Pseudomonadati</taxon>
        <taxon>Planctomycetota</taxon>
        <taxon>Candidatus Brocadiia</taxon>
        <taxon>Candidatus Brocadiales</taxon>
        <taxon>Candidatus Brocadiaceae</taxon>
        <taxon>Candidatus Kuenenia</taxon>
    </lineage>
</organism>
<evidence type="ECO:0000256" key="6">
    <source>
        <dbReference type="ARBA" id="ARBA00023229"/>
    </source>
</evidence>
<evidence type="ECO:0000259" key="9">
    <source>
        <dbReference type="Pfam" id="PF26540"/>
    </source>
</evidence>
<dbReference type="GO" id="GO:0016114">
    <property type="term" value="P:terpenoid biosynthetic process"/>
    <property type="evidence" value="ECO:0007669"/>
    <property type="project" value="InterPro"/>
</dbReference>
<keyword evidence="4 7" id="KW-0408">Iron</keyword>
<dbReference type="InterPro" id="IPR004588">
    <property type="entry name" value="IspG_bac-typ"/>
</dbReference>
<sequence>MIKRRNTRTVNVGGVLMGGNSPISVQTMTKTHTEDIDATVKQIKALEAAGCNIVRVAVPTIVTAKCLGAIKRQINIPLVADIHFGHHLALEAISQGVDKIRINPGNMKDRKKLEEIIKAAKEKGIPIRIGVNSGSIRDVGIHEELTALMVKTVLQYCEHFESIGFRDIVLSLKASDVPSTLEAYRSIATQCDYPLHLGVTAAGPPSLATIKSAIGIGGLLSEGIGDTLRVSYTGASELEVEAGFDILEALGLYKRRRADLISCPTCGRCEIDLVKIVEQVRHRLPNDKKHLQIAIMGCIVNGPGEAREVDIGIAGGKGFGFLFKKGEKVRKIPEDRMVDELLEEISLMK</sequence>
<dbReference type="UniPathway" id="UPA00056">
    <property type="reaction ID" value="UER00096"/>
</dbReference>
<dbReference type="GO" id="GO:0019288">
    <property type="term" value="P:isopentenyl diphosphate biosynthetic process, methylerythritol 4-phosphate pathway"/>
    <property type="evidence" value="ECO:0007669"/>
    <property type="project" value="UniProtKB-UniRule"/>
</dbReference>
<evidence type="ECO:0000256" key="4">
    <source>
        <dbReference type="ARBA" id="ARBA00023004"/>
    </source>
</evidence>
<dbReference type="PIRSF" id="PIRSF004640">
    <property type="entry name" value="IspG"/>
    <property type="match status" value="1"/>
</dbReference>
<evidence type="ECO:0000313" key="10">
    <source>
        <dbReference type="EMBL" id="CAJ72335.1"/>
    </source>
</evidence>
<dbReference type="InterPro" id="IPR058578">
    <property type="entry name" value="IspG_TIM"/>
</dbReference>
<dbReference type="PANTHER" id="PTHR30454:SF0">
    <property type="entry name" value="4-HYDROXY-3-METHYLBUT-2-EN-1-YL DIPHOSPHATE SYNTHASE (FERREDOXIN), CHLOROPLASTIC"/>
    <property type="match status" value="1"/>
</dbReference>
<accession>Q1PZ18</accession>
<dbReference type="InterPro" id="IPR011005">
    <property type="entry name" value="Dihydropteroate_synth-like_sf"/>
</dbReference>
<dbReference type="GO" id="GO:0141197">
    <property type="term" value="F:4-hydroxy-3-methylbut-2-enyl-diphosphate synthase activity (flavodoxin)"/>
    <property type="evidence" value="ECO:0007669"/>
    <property type="project" value="UniProtKB-EC"/>
</dbReference>
<feature type="domain" description="IspG TIM-barrel" evidence="8">
    <location>
        <begin position="7"/>
        <end position="243"/>
    </location>
</feature>
<dbReference type="AlphaFoldDB" id="Q1PZ18"/>
<dbReference type="PANTHER" id="PTHR30454">
    <property type="entry name" value="4-HYDROXY-3-METHYLBUT-2-EN-1-YL DIPHOSPHATE SYNTHASE"/>
    <property type="match status" value="1"/>
</dbReference>
<dbReference type="GO" id="GO:0051539">
    <property type="term" value="F:4 iron, 4 sulfur cluster binding"/>
    <property type="evidence" value="ECO:0007669"/>
    <property type="project" value="UniProtKB-UniRule"/>
</dbReference>
<evidence type="ECO:0000313" key="11">
    <source>
        <dbReference type="EMBL" id="QII10300.1"/>
    </source>
</evidence>
<dbReference type="EMBL" id="CP049055">
    <property type="protein sequence ID" value="QII10300.1"/>
    <property type="molecule type" value="Genomic_DNA"/>
</dbReference>